<dbReference type="AlphaFoldDB" id="A0AAD8A8I8"/>
<evidence type="ECO:0000256" key="2">
    <source>
        <dbReference type="SAM" id="Phobius"/>
    </source>
</evidence>
<feature type="compositionally biased region" description="Pro residues" evidence="1">
    <location>
        <begin position="75"/>
        <end position="105"/>
    </location>
</feature>
<reference evidence="3" key="2">
    <citation type="submission" date="2023-05" db="EMBL/GenBank/DDBJ databases">
        <authorList>
            <person name="Fouks B."/>
        </authorList>
    </citation>
    <scope>NUCLEOTIDE SEQUENCE</scope>
    <source>
        <strain evidence="3">Stay&amp;Tobe</strain>
        <tissue evidence="3">Testes</tissue>
    </source>
</reference>
<feature type="non-terminal residue" evidence="3">
    <location>
        <position position="152"/>
    </location>
</feature>
<keyword evidence="2" id="KW-0812">Transmembrane</keyword>
<keyword evidence="2" id="KW-0472">Membrane</keyword>
<feature type="non-terminal residue" evidence="3">
    <location>
        <position position="1"/>
    </location>
</feature>
<comment type="caution">
    <text evidence="3">The sequence shown here is derived from an EMBL/GenBank/DDBJ whole genome shotgun (WGS) entry which is preliminary data.</text>
</comment>
<dbReference type="EMBL" id="JASPKZ010003044">
    <property type="protein sequence ID" value="KAJ9594457.1"/>
    <property type="molecule type" value="Genomic_DNA"/>
</dbReference>
<evidence type="ECO:0000313" key="4">
    <source>
        <dbReference type="Proteomes" id="UP001233999"/>
    </source>
</evidence>
<feature type="transmembrane region" description="Helical" evidence="2">
    <location>
        <begin position="27"/>
        <end position="49"/>
    </location>
</feature>
<evidence type="ECO:0000256" key="1">
    <source>
        <dbReference type="SAM" id="MobiDB-lite"/>
    </source>
</evidence>
<proteinExistence type="predicted"/>
<accession>A0AAD8A8I8</accession>
<protein>
    <submittedName>
        <fullName evidence="3">Uncharacterized protein</fullName>
    </submittedName>
</protein>
<evidence type="ECO:0000313" key="3">
    <source>
        <dbReference type="EMBL" id="KAJ9594457.1"/>
    </source>
</evidence>
<organism evidence="3 4">
    <name type="scientific">Diploptera punctata</name>
    <name type="common">Pacific beetle cockroach</name>
    <dbReference type="NCBI Taxonomy" id="6984"/>
    <lineage>
        <taxon>Eukaryota</taxon>
        <taxon>Metazoa</taxon>
        <taxon>Ecdysozoa</taxon>
        <taxon>Arthropoda</taxon>
        <taxon>Hexapoda</taxon>
        <taxon>Insecta</taxon>
        <taxon>Pterygota</taxon>
        <taxon>Neoptera</taxon>
        <taxon>Polyneoptera</taxon>
        <taxon>Dictyoptera</taxon>
        <taxon>Blattodea</taxon>
        <taxon>Blaberoidea</taxon>
        <taxon>Blaberidae</taxon>
        <taxon>Diplopterinae</taxon>
        <taxon>Diploptera</taxon>
    </lineage>
</organism>
<dbReference type="Proteomes" id="UP001233999">
    <property type="component" value="Unassembled WGS sequence"/>
</dbReference>
<keyword evidence="2" id="KW-1133">Transmembrane helix</keyword>
<feature type="region of interest" description="Disordered" evidence="1">
    <location>
        <begin position="52"/>
        <end position="115"/>
    </location>
</feature>
<keyword evidence="4" id="KW-1185">Reference proteome</keyword>
<reference evidence="3" key="1">
    <citation type="journal article" date="2023" name="IScience">
        <title>Live-bearing cockroach genome reveals convergent evolutionary mechanisms linked to viviparity in insects and beyond.</title>
        <authorList>
            <person name="Fouks B."/>
            <person name="Harrison M.C."/>
            <person name="Mikhailova A.A."/>
            <person name="Marchal E."/>
            <person name="English S."/>
            <person name="Carruthers M."/>
            <person name="Jennings E.C."/>
            <person name="Chiamaka E.L."/>
            <person name="Frigard R.A."/>
            <person name="Pippel M."/>
            <person name="Attardo G.M."/>
            <person name="Benoit J.B."/>
            <person name="Bornberg-Bauer E."/>
            <person name="Tobe S.S."/>
        </authorList>
    </citation>
    <scope>NUCLEOTIDE SEQUENCE</scope>
    <source>
        <strain evidence="3">Stay&amp;Tobe</strain>
    </source>
</reference>
<gene>
    <name evidence="3" type="ORF">L9F63_014069</name>
</gene>
<sequence>KEARPYKKIVIIKSTTREKSLLCKERIVTLFIYYLQKVLLMLGVVGVAVSEPQGGPANTYLPPEQTGYEYNRPSVPFPTSPGPQPGPGRPAPPSPPRPGPGPYPGGGPKFHEKPKIVKLSQNCKEHELITAPIYIASRTELDYPEGRGQQLN</sequence>
<name>A0AAD8A8I8_DIPPU</name>